<name>A0ABV5H310_9FLAO</name>
<keyword evidence="5" id="KW-1185">Reference proteome</keyword>
<evidence type="ECO:0000313" key="5">
    <source>
        <dbReference type="Proteomes" id="UP001589590"/>
    </source>
</evidence>
<sequence length="396" mass="45477">MKKYLNNPDFINWVYNPNNENSKRMEDLLLKHPKDEQLINDLKTILLAIADENKISIPDFKDEVFEAIKLKIEANAKQRNKPHGFSRIYKYAAILVIIFGVAGFWFFSTRNQFLSYDDIKIGNLDSISNTQLILGNKDALVIDELSDSKESEVEYKNDGNIVVNNKEAAKSTKQKEELNQLLVPYGKRSKIVLEDNTIVHLNAGSKFIFPSSFAGKDSRTVFLEGEAYFEVATNKEQPFVVKTLNDDYEISVLGTKFNVTAYASENTIQTVLKEGSVKILKKENIFSTSETLLKPGQLAHWNKRNKAIQLYEVNPDVYFTWINGYLSFNRDRLQKIVRILNRYYNVSIKIENDAFKENKVTGKLDLNDDIETTLKNLGLASKLTINKLKKNEYIIE</sequence>
<reference evidence="4 5" key="1">
    <citation type="submission" date="2024-09" db="EMBL/GenBank/DDBJ databases">
        <authorList>
            <person name="Sun Q."/>
            <person name="Mori K."/>
        </authorList>
    </citation>
    <scope>NUCLEOTIDE SEQUENCE [LARGE SCALE GENOMIC DNA]</scope>
    <source>
        <strain evidence="4 5">CECT 8300</strain>
    </source>
</reference>
<dbReference type="Pfam" id="PF04773">
    <property type="entry name" value="FecR"/>
    <property type="match status" value="1"/>
</dbReference>
<comment type="caution">
    <text evidence="4">The sequence shown here is derived from an EMBL/GenBank/DDBJ whole genome shotgun (WGS) entry which is preliminary data.</text>
</comment>
<feature type="domain" description="Protein FecR C-terminal" evidence="3">
    <location>
        <begin position="325"/>
        <end position="395"/>
    </location>
</feature>
<protein>
    <submittedName>
        <fullName evidence="4">FecR family protein</fullName>
    </submittedName>
</protein>
<dbReference type="PANTHER" id="PTHR30273:SF2">
    <property type="entry name" value="PROTEIN FECR"/>
    <property type="match status" value="1"/>
</dbReference>
<keyword evidence="1" id="KW-1133">Transmembrane helix</keyword>
<evidence type="ECO:0000313" key="4">
    <source>
        <dbReference type="EMBL" id="MFB9106292.1"/>
    </source>
</evidence>
<dbReference type="InterPro" id="IPR032508">
    <property type="entry name" value="FecR_C"/>
</dbReference>
<dbReference type="EMBL" id="JBHMFA010000017">
    <property type="protein sequence ID" value="MFB9106292.1"/>
    <property type="molecule type" value="Genomic_DNA"/>
</dbReference>
<dbReference type="InterPro" id="IPR006860">
    <property type="entry name" value="FecR"/>
</dbReference>
<gene>
    <name evidence="4" type="ORF">ACFFU1_15410</name>
</gene>
<dbReference type="Proteomes" id="UP001589590">
    <property type="component" value="Unassembled WGS sequence"/>
</dbReference>
<dbReference type="InterPro" id="IPR012373">
    <property type="entry name" value="Ferrdict_sens_TM"/>
</dbReference>
<keyword evidence="1" id="KW-0812">Transmembrane</keyword>
<dbReference type="Gene3D" id="3.55.50.30">
    <property type="match status" value="1"/>
</dbReference>
<dbReference type="PANTHER" id="PTHR30273">
    <property type="entry name" value="PERIPLASMIC SIGNAL SENSOR AND SIGMA FACTOR ACTIVATOR FECR-RELATED"/>
    <property type="match status" value="1"/>
</dbReference>
<evidence type="ECO:0000256" key="1">
    <source>
        <dbReference type="SAM" id="Phobius"/>
    </source>
</evidence>
<dbReference type="Gene3D" id="2.60.120.1440">
    <property type="match status" value="1"/>
</dbReference>
<accession>A0ABV5H310</accession>
<evidence type="ECO:0000259" key="3">
    <source>
        <dbReference type="Pfam" id="PF16344"/>
    </source>
</evidence>
<keyword evidence="1" id="KW-0472">Membrane</keyword>
<dbReference type="Pfam" id="PF16344">
    <property type="entry name" value="FecR_C"/>
    <property type="match status" value="1"/>
</dbReference>
<proteinExistence type="predicted"/>
<feature type="domain" description="FecR protein" evidence="2">
    <location>
        <begin position="186"/>
        <end position="278"/>
    </location>
</feature>
<evidence type="ECO:0000259" key="2">
    <source>
        <dbReference type="Pfam" id="PF04773"/>
    </source>
</evidence>
<dbReference type="RefSeq" id="WP_290270107.1">
    <property type="nucleotide sequence ID" value="NZ_JAUFQP010000010.1"/>
</dbReference>
<organism evidence="4 5">
    <name type="scientific">Algibacter miyuki</name>
    <dbReference type="NCBI Taxonomy" id="1306933"/>
    <lineage>
        <taxon>Bacteria</taxon>
        <taxon>Pseudomonadati</taxon>
        <taxon>Bacteroidota</taxon>
        <taxon>Flavobacteriia</taxon>
        <taxon>Flavobacteriales</taxon>
        <taxon>Flavobacteriaceae</taxon>
        <taxon>Algibacter</taxon>
    </lineage>
</organism>
<feature type="transmembrane region" description="Helical" evidence="1">
    <location>
        <begin position="88"/>
        <end position="107"/>
    </location>
</feature>